<gene>
    <name evidence="1" type="ORF">BO87DRAFT_137181</name>
</gene>
<evidence type="ECO:0000313" key="2">
    <source>
        <dbReference type="Proteomes" id="UP000247647"/>
    </source>
</evidence>
<protein>
    <submittedName>
        <fullName evidence="1">Uncharacterized protein</fullName>
    </submittedName>
</protein>
<sequence>MGEISRVWSYYSRMAGLFIVLVAAPNSWPPSHNFTQYTPSPGPVVSWAPVSPLGFPGNPRHDPSPCPSFGASGYLQGIEGLNIPDRAWEAKI</sequence>
<dbReference type="AlphaFoldDB" id="A0A318YFN7"/>
<reference evidence="1" key="1">
    <citation type="submission" date="2016-12" db="EMBL/GenBank/DDBJ databases">
        <title>The genomes of Aspergillus section Nigri reveals drivers in fungal speciation.</title>
        <authorList>
            <consortium name="DOE Joint Genome Institute"/>
            <person name="Vesth T.C."/>
            <person name="Nybo J."/>
            <person name="Theobald S."/>
            <person name="Brandl J."/>
            <person name="Frisvad J.C."/>
            <person name="Nielsen K.F."/>
            <person name="Lyhne E.K."/>
            <person name="Kogle M.E."/>
            <person name="Kuo A."/>
            <person name="Riley R."/>
            <person name="Clum A."/>
            <person name="Nolan M."/>
            <person name="Lipzen A."/>
            <person name="Salamov A."/>
            <person name="Henrissat B."/>
            <person name="Wiebenga A."/>
            <person name="De Vries R.P."/>
            <person name="Grigoriev I.V."/>
            <person name="Mortensen U.H."/>
            <person name="Andersen M.R."/>
            <person name="Baker S.E."/>
        </authorList>
    </citation>
    <scope>NUCLEOTIDE SEQUENCE [LARGE SCALE GENOMIC DNA]</scope>
    <source>
        <strain evidence="1">CBS 115656</strain>
    </source>
</reference>
<name>A0A318YFN7_ASPNB</name>
<dbReference type="Proteomes" id="UP000247647">
    <property type="component" value="Unassembled WGS sequence"/>
</dbReference>
<dbReference type="GeneID" id="37120544"/>
<keyword evidence="2" id="KW-1185">Reference proteome</keyword>
<organism evidence="1 2">
    <name type="scientific">Aspergillus neoniger (strain CBS 115656)</name>
    <dbReference type="NCBI Taxonomy" id="1448310"/>
    <lineage>
        <taxon>Eukaryota</taxon>
        <taxon>Fungi</taxon>
        <taxon>Dikarya</taxon>
        <taxon>Ascomycota</taxon>
        <taxon>Pezizomycotina</taxon>
        <taxon>Eurotiomycetes</taxon>
        <taxon>Eurotiomycetidae</taxon>
        <taxon>Eurotiales</taxon>
        <taxon>Aspergillaceae</taxon>
        <taxon>Aspergillus</taxon>
        <taxon>Aspergillus subgen. Circumdati</taxon>
    </lineage>
</organism>
<dbReference type="RefSeq" id="XP_025476761.1">
    <property type="nucleotide sequence ID" value="XM_025618088.1"/>
</dbReference>
<proteinExistence type="predicted"/>
<evidence type="ECO:0000313" key="1">
    <source>
        <dbReference type="EMBL" id="PYH31283.1"/>
    </source>
</evidence>
<accession>A0A318YFN7</accession>
<dbReference type="EMBL" id="KZ821474">
    <property type="protein sequence ID" value="PYH31283.1"/>
    <property type="molecule type" value="Genomic_DNA"/>
</dbReference>